<dbReference type="SUPFAM" id="SSF49599">
    <property type="entry name" value="TRAF domain-like"/>
    <property type="match status" value="1"/>
</dbReference>
<protein>
    <submittedName>
        <fullName evidence="1">E3 ubiquitin-protein ligase SIN</fullName>
    </submittedName>
    <submittedName>
        <fullName evidence="2">Putative TRAF-like protein</fullName>
    </submittedName>
</protein>
<sequence>MLQSLVSIMFGSCKSKSTASGVIQNKTTEAIPSYQTLLHCGICSISLCTQTYHQCKNGHLSCSFCCTRLGRICTLCILGNLKKTKVECKNKSLTLIHSKKLADDKTRCCCPLCAFANSSNKLYEHVRCHRLLITSFTYGAPFSVPAPLELGNKRMILQEEHEGVIFTLCHRVLQDQTARVFSVDCIGQPMRNKAFIYKLSVRCKEGRFSMESKPNVHTNQTKHTSNKGLLIIPSSINGQILVEVCIRKVGRLETS</sequence>
<reference evidence="2" key="2">
    <citation type="submission" date="2017-02" db="EMBL/GenBank/DDBJ databases">
        <title>Sunflower complete genome.</title>
        <authorList>
            <person name="Langlade N."/>
            <person name="Munos S."/>
        </authorList>
    </citation>
    <scope>NUCLEOTIDE SEQUENCE [LARGE SCALE GENOMIC DNA]</scope>
    <source>
        <tissue evidence="2">Leaves</tissue>
    </source>
</reference>
<dbReference type="PANTHER" id="PTHR46632">
    <property type="entry name" value="E3 UBIQUITIN-PROTEIN LIGASE SINA-LIKE 4"/>
    <property type="match status" value="1"/>
</dbReference>
<dbReference type="STRING" id="4232.A0A251VQZ5"/>
<gene>
    <name evidence="2" type="ORF">HannXRQ_Chr01g0019651</name>
    <name evidence="1" type="ORF">HanXRQr2_Chr01g0030351</name>
</gene>
<accession>A0A251VQZ5</accession>
<dbReference type="InParanoid" id="A0A251VQZ5"/>
<organism evidence="2 3">
    <name type="scientific">Helianthus annuus</name>
    <name type="common">Common sunflower</name>
    <dbReference type="NCBI Taxonomy" id="4232"/>
    <lineage>
        <taxon>Eukaryota</taxon>
        <taxon>Viridiplantae</taxon>
        <taxon>Streptophyta</taxon>
        <taxon>Embryophyta</taxon>
        <taxon>Tracheophyta</taxon>
        <taxon>Spermatophyta</taxon>
        <taxon>Magnoliopsida</taxon>
        <taxon>eudicotyledons</taxon>
        <taxon>Gunneridae</taxon>
        <taxon>Pentapetalae</taxon>
        <taxon>asterids</taxon>
        <taxon>campanulids</taxon>
        <taxon>Asterales</taxon>
        <taxon>Asteraceae</taxon>
        <taxon>Asteroideae</taxon>
        <taxon>Heliantheae alliance</taxon>
        <taxon>Heliantheae</taxon>
        <taxon>Helianthus</taxon>
    </lineage>
</organism>
<evidence type="ECO:0000313" key="1">
    <source>
        <dbReference type="EMBL" id="KAF5822732.1"/>
    </source>
</evidence>
<keyword evidence="3" id="KW-1185">Reference proteome</keyword>
<dbReference type="OMA" id="SCSYAKW"/>
<dbReference type="Gramene" id="mRNA:HanXRQr2_Chr01g0030351">
    <property type="protein sequence ID" value="mRNA:HanXRQr2_Chr01g0030351"/>
    <property type="gene ID" value="HanXRQr2_Chr01g0030351"/>
</dbReference>
<reference evidence="1" key="3">
    <citation type="submission" date="2020-06" db="EMBL/GenBank/DDBJ databases">
        <title>Helianthus annuus Genome sequencing and assembly Release 2.</title>
        <authorList>
            <person name="Gouzy J."/>
            <person name="Langlade N."/>
            <person name="Munos S."/>
        </authorList>
    </citation>
    <scope>NUCLEOTIDE SEQUENCE</scope>
    <source>
        <tissue evidence="1">Leaves</tissue>
    </source>
</reference>
<proteinExistence type="predicted"/>
<dbReference type="OrthoDB" id="1104619at2759"/>
<reference evidence="1 3" key="1">
    <citation type="journal article" date="2017" name="Nature">
        <title>The sunflower genome provides insights into oil metabolism, flowering and Asterid evolution.</title>
        <authorList>
            <person name="Badouin H."/>
            <person name="Gouzy J."/>
            <person name="Grassa C.J."/>
            <person name="Murat F."/>
            <person name="Staton S.E."/>
            <person name="Cottret L."/>
            <person name="Lelandais-Briere C."/>
            <person name="Owens G.L."/>
            <person name="Carrere S."/>
            <person name="Mayjonade B."/>
            <person name="Legrand L."/>
            <person name="Gill N."/>
            <person name="Kane N.C."/>
            <person name="Bowers J.E."/>
            <person name="Hubner S."/>
            <person name="Bellec A."/>
            <person name="Berard A."/>
            <person name="Berges H."/>
            <person name="Blanchet N."/>
            <person name="Boniface M.C."/>
            <person name="Brunel D."/>
            <person name="Catrice O."/>
            <person name="Chaidir N."/>
            <person name="Claudel C."/>
            <person name="Donnadieu C."/>
            <person name="Faraut T."/>
            <person name="Fievet G."/>
            <person name="Helmstetter N."/>
            <person name="King M."/>
            <person name="Knapp S.J."/>
            <person name="Lai Z."/>
            <person name="Le Paslier M.C."/>
            <person name="Lippi Y."/>
            <person name="Lorenzon L."/>
            <person name="Mandel J.R."/>
            <person name="Marage G."/>
            <person name="Marchand G."/>
            <person name="Marquand E."/>
            <person name="Bret-Mestries E."/>
            <person name="Morien E."/>
            <person name="Nambeesan S."/>
            <person name="Nguyen T."/>
            <person name="Pegot-Espagnet P."/>
            <person name="Pouilly N."/>
            <person name="Raftis F."/>
            <person name="Sallet E."/>
            <person name="Schiex T."/>
            <person name="Thomas J."/>
            <person name="Vandecasteele C."/>
            <person name="Vares D."/>
            <person name="Vear F."/>
            <person name="Vautrin S."/>
            <person name="Crespi M."/>
            <person name="Mangin B."/>
            <person name="Burke J.M."/>
            <person name="Salse J."/>
            <person name="Munos S."/>
            <person name="Vincourt P."/>
            <person name="Rieseberg L.H."/>
            <person name="Langlade N.B."/>
        </authorList>
    </citation>
    <scope>NUCLEOTIDE SEQUENCE [LARGE SCALE GENOMIC DNA]</scope>
    <source>
        <strain evidence="3">cv. SF193</strain>
        <tissue evidence="1">Leaves</tissue>
    </source>
</reference>
<name>A0A251VQZ5_HELAN</name>
<dbReference type="EMBL" id="MNCJ02000316">
    <property type="protein sequence ID" value="KAF5822732.1"/>
    <property type="molecule type" value="Genomic_DNA"/>
</dbReference>
<dbReference type="PANTHER" id="PTHR46632:SF16">
    <property type="entry name" value="E3 UBIQUITIN-PROTEIN LIGASE SINA-LIKE 10"/>
    <property type="match status" value="1"/>
</dbReference>
<dbReference type="Proteomes" id="UP000215914">
    <property type="component" value="Chromosome 1"/>
</dbReference>
<dbReference type="EMBL" id="CM007890">
    <property type="protein sequence ID" value="OTG37516.1"/>
    <property type="molecule type" value="Genomic_DNA"/>
</dbReference>
<dbReference type="InterPro" id="IPR044286">
    <property type="entry name" value="SINL_plant"/>
</dbReference>
<evidence type="ECO:0000313" key="3">
    <source>
        <dbReference type="Proteomes" id="UP000215914"/>
    </source>
</evidence>
<dbReference type="AlphaFoldDB" id="A0A251VQZ5"/>
<dbReference type="FunCoup" id="A0A251VQZ5">
    <property type="interactions" value="1120"/>
</dbReference>
<evidence type="ECO:0000313" key="2">
    <source>
        <dbReference type="EMBL" id="OTG37516.1"/>
    </source>
</evidence>